<dbReference type="AlphaFoldDB" id="A0A3P2RC35"/>
<sequence length="853" mass="96906">MLFLKTVLKSPIKAIKDNLLLTTTGDVWGYYRIKSQSIANHDLKQKEERKQKLAFLFKELAGYGEFELTLVPRELDLEERFFGETSLSNDFADDVRDVAEHYARKQIKLLNHEFGTTTESYYVIGIKLKSARYDHTLRSSVSGVLDDFVQTLAPQLGYDVVVDDKFFETYQDVAEEVENSLSSVGGEAFTEDDLAYFIRYNFLRGIKHSVLDESQDHYLENLLDGSLNASHKGALYLKNKEGEGYVAFLPISSTPTDLTNSHFFEQAQMKKFPVEFHMKVITEKKSGFGKNLKSRLGALGKEMVSEDKDAYQSGQLDNSDKRKTARFLLNQMRNGLDRGNEYFRWLGVFVIYADDLDELRKRVASFRKTMAQRKVELSQASAQQVDLFYRLLPGYSLEGEQRWLQYSSQDGLAQNLFGISHQLGNHTGFVIGRVSSTRQSQSIKKSIYSSKDLVFFNPLVTNQGVTGSVTDSPHITVTGQTGRGKSFLVKLIMMYLSMMNAKLLYVDPKQEVKRWFNRATSDPGFKEKYPELIKLISQFHFTTLDQANRENWGSLDPIVFLAGIGNRNESMEPDTDPAYDVAVAMFNQIFEIRDPLAKAELEQAIKMTIRRKWAGERVGMLTVLDVMESEAQRTDYKELAQAIRKRVTGGILRLSFSDGHNDSVSFNTRINILEVAGLDLPNEDVDPSTYTDVQKTSLATMFALGKFADKFGRENPDEYTFEIIDEAWIFQTSSTGRAILKSIKRVGRSFNNALVYATQSIDDLSGENDHGQVGVVFAFNEPSETTKILDYVGIEPSAENVEWFSKFIKGETLFRDIYGRVGKMAVHSMFPEFTLLFKTVEDSASAKAEEKWH</sequence>
<dbReference type="PANTHER" id="PTHR30121">
    <property type="entry name" value="UNCHARACTERIZED PROTEIN YJGR-RELATED"/>
    <property type="match status" value="1"/>
</dbReference>
<dbReference type="PANTHER" id="PTHR30121:SF6">
    <property type="entry name" value="SLR6007 PROTEIN"/>
    <property type="match status" value="1"/>
</dbReference>
<evidence type="ECO:0000313" key="2">
    <source>
        <dbReference type="Proteomes" id="UP000275836"/>
    </source>
</evidence>
<dbReference type="Pfam" id="PF12846">
    <property type="entry name" value="AAA_10"/>
    <property type="match status" value="1"/>
</dbReference>
<dbReference type="SUPFAM" id="SSF52540">
    <property type="entry name" value="P-loop containing nucleoside triphosphate hydrolases"/>
    <property type="match status" value="1"/>
</dbReference>
<dbReference type="InterPro" id="IPR027417">
    <property type="entry name" value="P-loop_NTPase"/>
</dbReference>
<proteinExistence type="predicted"/>
<dbReference type="PIRSF" id="PIRSF015040">
    <property type="entry name" value="ATPase_SAG2001_prd"/>
    <property type="match status" value="1"/>
</dbReference>
<comment type="caution">
    <text evidence="1">The sequence shown here is derived from an EMBL/GenBank/DDBJ whole genome shotgun (WGS) entry which is preliminary data.</text>
</comment>
<dbReference type="EMBL" id="RHGY01000013">
    <property type="protein sequence ID" value="RRG17346.1"/>
    <property type="molecule type" value="Genomic_DNA"/>
</dbReference>
<dbReference type="Gene3D" id="3.40.50.300">
    <property type="entry name" value="P-loop containing nucleotide triphosphate hydrolases"/>
    <property type="match status" value="2"/>
</dbReference>
<protein>
    <submittedName>
        <fullName evidence="1">DUF87 domain-containing protein</fullName>
    </submittedName>
</protein>
<gene>
    <name evidence="1" type="ORF">D3P96_08215</name>
</gene>
<evidence type="ECO:0000313" key="1">
    <source>
        <dbReference type="EMBL" id="RRG17346.1"/>
    </source>
</evidence>
<accession>A0A3P2RC35</accession>
<reference evidence="1 2" key="1">
    <citation type="submission" date="2018-10" db="EMBL/GenBank/DDBJ databases">
        <title>Draft genome sequence of Weissella viridescens UCO-SMC3.</title>
        <authorList>
            <person name="Garcia-Cancino A."/>
            <person name="Espinoza-Monje M."/>
            <person name="Albarracin L."/>
            <person name="Garcia-Castillo V."/>
            <person name="Campos-Martin J."/>
            <person name="Nakano Y."/>
            <person name="Guitierrez-Zamorano C."/>
            <person name="Ikeda-Ohtsubo W."/>
            <person name="Morita H."/>
            <person name="Kitazawa H."/>
            <person name="Villena J."/>
        </authorList>
    </citation>
    <scope>NUCLEOTIDE SEQUENCE [LARGE SCALE GENOMIC DNA]</scope>
    <source>
        <strain evidence="1 2">UCO-SMC3</strain>
    </source>
</reference>
<name>A0A3P2RC35_WEIVI</name>
<dbReference type="InterPro" id="IPR051162">
    <property type="entry name" value="T4SS_component"/>
</dbReference>
<dbReference type="Proteomes" id="UP000275836">
    <property type="component" value="Unassembled WGS sequence"/>
</dbReference>
<organism evidence="1 2">
    <name type="scientific">Weissella viridescens</name>
    <name type="common">Lactobacillus viridescens</name>
    <dbReference type="NCBI Taxonomy" id="1629"/>
    <lineage>
        <taxon>Bacteria</taxon>
        <taxon>Bacillati</taxon>
        <taxon>Bacillota</taxon>
        <taxon>Bacilli</taxon>
        <taxon>Lactobacillales</taxon>
        <taxon>Lactobacillaceae</taxon>
        <taxon>Weissella</taxon>
    </lineage>
</organism>
<dbReference type="InterPro" id="IPR016628">
    <property type="entry name" value="ATPase_SAG2001_prd"/>
</dbReference>